<dbReference type="InterPro" id="IPR029063">
    <property type="entry name" value="SAM-dependent_MTases_sf"/>
</dbReference>
<reference evidence="1 2" key="1">
    <citation type="submission" date="2012-06" db="EMBL/GenBank/DDBJ databases">
        <title>Complete sequence of Sulfurospirillum barnesii SES-3.</title>
        <authorList>
            <consortium name="US DOE Joint Genome Institute"/>
            <person name="Lucas S."/>
            <person name="Han J."/>
            <person name="Lapidus A."/>
            <person name="Cheng J.-F."/>
            <person name="Goodwin L."/>
            <person name="Pitluck S."/>
            <person name="Peters L."/>
            <person name="Ovchinnikova G."/>
            <person name="Lu M."/>
            <person name="Detter J.C."/>
            <person name="Han C."/>
            <person name="Tapia R."/>
            <person name="Land M."/>
            <person name="Hauser L."/>
            <person name="Kyrpides N."/>
            <person name="Ivanova N."/>
            <person name="Pagani I."/>
            <person name="Stolz J."/>
            <person name="Arkin A."/>
            <person name="Dehal P."/>
            <person name="Oremland R."/>
            <person name="Saltikov C."/>
            <person name="Basu P."/>
            <person name="Hollibaugh J."/>
            <person name="Newman D."/>
            <person name="Stolyar S."/>
            <person name="Hazen T."/>
            <person name="Woyke T."/>
        </authorList>
    </citation>
    <scope>NUCLEOTIDE SEQUENCE [LARGE SCALE GENOMIC DNA]</scope>
    <source>
        <strain evidence="2">ATCC 700032 / DSM 10660 / SES-3</strain>
    </source>
</reference>
<dbReference type="KEGG" id="sba:Sulba_0132"/>
<proteinExistence type="predicted"/>
<keyword evidence="2" id="KW-1185">Reference proteome</keyword>
<gene>
    <name evidence="1" type="ordered locus">Sulba_0132</name>
</gene>
<dbReference type="HOGENOM" id="CLU_063353_0_0_7"/>
<organism evidence="1 2">
    <name type="scientific">Sulfurospirillum barnesii (strain ATCC 700032 / DSM 10660 / SES-3)</name>
    <dbReference type="NCBI Taxonomy" id="760154"/>
    <lineage>
        <taxon>Bacteria</taxon>
        <taxon>Pseudomonadati</taxon>
        <taxon>Campylobacterota</taxon>
        <taxon>Epsilonproteobacteria</taxon>
        <taxon>Campylobacterales</taxon>
        <taxon>Sulfurospirillaceae</taxon>
        <taxon>Sulfurospirillum</taxon>
    </lineage>
</organism>
<protein>
    <recommendedName>
        <fullName evidence="3">Methyltransferase family protein</fullName>
    </recommendedName>
</protein>
<name>I3XU35_SULBS</name>
<sequence length="218" mass="25814">MNKMMICKICDSHMRSIEDRALKKVFYICPHCDAIWLDPHYQLCLEKEHALYDNHNNSLENEGYVTMFENFLNFFWDELTCKKESLDFGSGPSPVLSYLLQRREVNVDCYDKFYQPQKCYEGKEYDFITSTEVFEHLDNPLETLSLLSQHLKPNGIIALMTLFHSNDEAHFLQWWYRRDPTHILFYTPKTMELLAKKCGLISLKTDGKRIVILKKVAH</sequence>
<evidence type="ECO:0008006" key="3">
    <source>
        <dbReference type="Google" id="ProtNLM"/>
    </source>
</evidence>
<dbReference type="AlphaFoldDB" id="I3XU35"/>
<dbReference type="eggNOG" id="COG2227">
    <property type="taxonomic scope" value="Bacteria"/>
</dbReference>
<dbReference type="STRING" id="760154.Sulba_0132"/>
<dbReference type="Gene3D" id="3.40.50.150">
    <property type="entry name" value="Vaccinia Virus protein VP39"/>
    <property type="match status" value="1"/>
</dbReference>
<dbReference type="EMBL" id="CP003333">
    <property type="protein sequence ID" value="AFL67459.1"/>
    <property type="molecule type" value="Genomic_DNA"/>
</dbReference>
<dbReference type="Pfam" id="PF13489">
    <property type="entry name" value="Methyltransf_23"/>
    <property type="match status" value="1"/>
</dbReference>
<dbReference type="SUPFAM" id="SSF53335">
    <property type="entry name" value="S-adenosyl-L-methionine-dependent methyltransferases"/>
    <property type="match status" value="1"/>
</dbReference>
<evidence type="ECO:0000313" key="1">
    <source>
        <dbReference type="EMBL" id="AFL67459.1"/>
    </source>
</evidence>
<dbReference type="PATRIC" id="fig|760154.4.peg.128"/>
<evidence type="ECO:0000313" key="2">
    <source>
        <dbReference type="Proteomes" id="UP000006176"/>
    </source>
</evidence>
<accession>I3XU35</accession>
<dbReference type="Proteomes" id="UP000006176">
    <property type="component" value="Chromosome"/>
</dbReference>